<evidence type="ECO:0000259" key="5">
    <source>
        <dbReference type="SMART" id="SM00382"/>
    </source>
</evidence>
<dbReference type="OrthoDB" id="1721884at2759"/>
<dbReference type="Pfam" id="PF00004">
    <property type="entry name" value="AAA"/>
    <property type="match status" value="1"/>
</dbReference>
<proteinExistence type="inferred from homology"/>
<feature type="domain" description="AAA+ ATPase" evidence="5">
    <location>
        <begin position="79"/>
        <end position="362"/>
    </location>
</feature>
<dbReference type="GO" id="GO:0009376">
    <property type="term" value="C:HslUV protease complex"/>
    <property type="evidence" value="ECO:0007669"/>
    <property type="project" value="InterPro"/>
</dbReference>
<dbReference type="GO" id="GO:0005524">
    <property type="term" value="F:ATP binding"/>
    <property type="evidence" value="ECO:0007669"/>
    <property type="project" value="UniProtKB-KW"/>
</dbReference>
<keyword evidence="8" id="KW-1185">Reference proteome</keyword>
<dbReference type="STRING" id="312017.I7LVY7"/>
<dbReference type="Gene3D" id="3.40.50.300">
    <property type="entry name" value="P-loop containing nucleotide triphosphate hydrolases"/>
    <property type="match status" value="2"/>
</dbReference>
<dbReference type="eggNOG" id="KOG0745">
    <property type="taxonomic scope" value="Eukaryota"/>
</dbReference>
<dbReference type="AlphaFoldDB" id="I7LVY7"/>
<sequence length="469" mass="54146">MKILNLQSKFLTQVLYKSFSNVSSQFAIKKSSSMTPKEVVEYLSQHIIGQEQAKRAVAIAYRNRWRRQFLEEDLKKEVCPKNILMVGPTGSGKTEIARRLAQLSDAPFIKVEATKYTEVGYHGKDVEQIIQDLVRTAVRNAKANHKKNIENAKQIIEQIVLDQIVDAFLGPNFSNEEVRNKKREDISNNLMDDRRITVELPHDYWERVNTKGSFQNIDEFLDYIKNFKQGLNPKNDQQRLTVKGARSQLYQIYEEALEKSVNYEKIAIRQVEEEGIVFIDEIDKIATSGEIQQNQKSPSADGVQRDLLPLIEGTVVSTKWGDVKTDHILFITAGAFSMSKPSDLIPELLGRLPIRVELQQLKKNELYSILKFPKYNMIFQQQQLLKQEGLNIQFTDEAVKKIAILAEQANTSLEDIGARRLHELIERCLENISFDAPYLEQKDIVIDQQFVDKTLQKYMEKADYRKFLI</sequence>
<dbReference type="PANTHER" id="PTHR48102">
    <property type="entry name" value="ATP-DEPENDENT CLP PROTEASE ATP-BINDING SUBUNIT CLPX-LIKE, MITOCHONDRIAL-RELATED"/>
    <property type="match status" value="1"/>
</dbReference>
<dbReference type="Proteomes" id="UP000009168">
    <property type="component" value="Unassembled WGS sequence"/>
</dbReference>
<evidence type="ECO:0000256" key="4">
    <source>
        <dbReference type="ARBA" id="ARBA00023186"/>
    </source>
</evidence>
<keyword evidence="4" id="KW-0143">Chaperone</keyword>
<feature type="domain" description="Clp ATPase C-terminal" evidence="6">
    <location>
        <begin position="361"/>
        <end position="457"/>
    </location>
</feature>
<dbReference type="NCBIfam" id="NF003544">
    <property type="entry name" value="PRK05201.1"/>
    <property type="match status" value="1"/>
</dbReference>
<keyword evidence="7" id="KW-0346">Stress response</keyword>
<reference evidence="8" key="1">
    <citation type="journal article" date="2006" name="PLoS Biol.">
        <title>Macronuclear genome sequence of the ciliate Tetrahymena thermophila, a model eukaryote.</title>
        <authorList>
            <person name="Eisen J.A."/>
            <person name="Coyne R.S."/>
            <person name="Wu M."/>
            <person name="Wu D."/>
            <person name="Thiagarajan M."/>
            <person name="Wortman J.R."/>
            <person name="Badger J.H."/>
            <person name="Ren Q."/>
            <person name="Amedeo P."/>
            <person name="Jones K.M."/>
            <person name="Tallon L.J."/>
            <person name="Delcher A.L."/>
            <person name="Salzberg S.L."/>
            <person name="Silva J.C."/>
            <person name="Haas B.J."/>
            <person name="Majoros W.H."/>
            <person name="Farzad M."/>
            <person name="Carlton J.M."/>
            <person name="Smith R.K. Jr."/>
            <person name="Garg J."/>
            <person name="Pearlman R.E."/>
            <person name="Karrer K.M."/>
            <person name="Sun L."/>
            <person name="Manning G."/>
            <person name="Elde N.C."/>
            <person name="Turkewitz A.P."/>
            <person name="Asai D.J."/>
            <person name="Wilkes D.E."/>
            <person name="Wang Y."/>
            <person name="Cai H."/>
            <person name="Collins K."/>
            <person name="Stewart B.A."/>
            <person name="Lee S.R."/>
            <person name="Wilamowska K."/>
            <person name="Weinberg Z."/>
            <person name="Ruzzo W.L."/>
            <person name="Wloga D."/>
            <person name="Gaertig J."/>
            <person name="Frankel J."/>
            <person name="Tsao C.-C."/>
            <person name="Gorovsky M.A."/>
            <person name="Keeling P.J."/>
            <person name="Waller R.F."/>
            <person name="Patron N.J."/>
            <person name="Cherry J.M."/>
            <person name="Stover N.A."/>
            <person name="Krieger C.J."/>
            <person name="del Toro C."/>
            <person name="Ryder H.F."/>
            <person name="Williamson S.C."/>
            <person name="Barbeau R.A."/>
            <person name="Hamilton E.P."/>
            <person name="Orias E."/>
        </authorList>
    </citation>
    <scope>NUCLEOTIDE SEQUENCE [LARGE SCALE GENOMIC DNA]</scope>
    <source>
        <strain evidence="8">SB210</strain>
    </source>
</reference>
<dbReference type="NCBIfam" id="TIGR00390">
    <property type="entry name" value="hslU"/>
    <property type="match status" value="1"/>
</dbReference>
<dbReference type="RefSeq" id="XP_001020599.1">
    <property type="nucleotide sequence ID" value="XM_001020599.3"/>
</dbReference>
<accession>I7LVY7</accession>
<dbReference type="InterPro" id="IPR003959">
    <property type="entry name" value="ATPase_AAA_core"/>
</dbReference>
<dbReference type="Pfam" id="PF07724">
    <property type="entry name" value="AAA_2"/>
    <property type="match status" value="1"/>
</dbReference>
<dbReference type="Pfam" id="PF10431">
    <property type="entry name" value="ClpB_D2-small"/>
    <property type="match status" value="1"/>
</dbReference>
<dbReference type="InterPro" id="IPR003593">
    <property type="entry name" value="AAA+_ATPase"/>
</dbReference>
<dbReference type="InterPro" id="IPR050052">
    <property type="entry name" value="ATP-dep_Clp_protease_ClpX"/>
</dbReference>
<dbReference type="InterPro" id="IPR004491">
    <property type="entry name" value="HslU"/>
</dbReference>
<evidence type="ECO:0000256" key="2">
    <source>
        <dbReference type="ARBA" id="ARBA00022741"/>
    </source>
</evidence>
<dbReference type="Gene3D" id="1.10.8.60">
    <property type="match status" value="1"/>
</dbReference>
<dbReference type="GO" id="GO:0008233">
    <property type="term" value="F:peptidase activity"/>
    <property type="evidence" value="ECO:0007669"/>
    <property type="project" value="InterPro"/>
</dbReference>
<dbReference type="PANTHER" id="PTHR48102:SF3">
    <property type="entry name" value="ATP-DEPENDENT PROTEASE ATPASE SUBUNIT HSLU"/>
    <property type="match status" value="1"/>
</dbReference>
<evidence type="ECO:0000259" key="6">
    <source>
        <dbReference type="SMART" id="SM01086"/>
    </source>
</evidence>
<dbReference type="GO" id="GO:0016887">
    <property type="term" value="F:ATP hydrolysis activity"/>
    <property type="evidence" value="ECO:0007669"/>
    <property type="project" value="InterPro"/>
</dbReference>
<dbReference type="GO" id="GO:0051603">
    <property type="term" value="P:proteolysis involved in protein catabolic process"/>
    <property type="evidence" value="ECO:0007669"/>
    <property type="project" value="TreeGrafter"/>
</dbReference>
<dbReference type="EMBL" id="GG662621">
    <property type="protein sequence ID" value="EAS00354.1"/>
    <property type="molecule type" value="Genomic_DNA"/>
</dbReference>
<protein>
    <submittedName>
        <fullName evidence="7">Heat shock protein HslVU, ATPase subunit HslU, putative</fullName>
    </submittedName>
</protein>
<dbReference type="SMART" id="SM00382">
    <property type="entry name" value="AAA"/>
    <property type="match status" value="1"/>
</dbReference>
<dbReference type="GeneID" id="7837702"/>
<gene>
    <name evidence="7" type="ORF">TTHERM_00219270</name>
</gene>
<organism evidence="7 8">
    <name type="scientific">Tetrahymena thermophila (strain SB210)</name>
    <dbReference type="NCBI Taxonomy" id="312017"/>
    <lineage>
        <taxon>Eukaryota</taxon>
        <taxon>Sar</taxon>
        <taxon>Alveolata</taxon>
        <taxon>Ciliophora</taxon>
        <taxon>Intramacronucleata</taxon>
        <taxon>Oligohymenophorea</taxon>
        <taxon>Hymenostomatida</taxon>
        <taxon>Tetrahymenina</taxon>
        <taxon>Tetrahymenidae</taxon>
        <taxon>Tetrahymena</taxon>
    </lineage>
</organism>
<dbReference type="OMA" id="YGMIKTD"/>
<evidence type="ECO:0000313" key="8">
    <source>
        <dbReference type="Proteomes" id="UP000009168"/>
    </source>
</evidence>
<dbReference type="InParanoid" id="I7LVY7"/>
<dbReference type="InterPro" id="IPR019489">
    <property type="entry name" value="Clp_ATPase_C"/>
</dbReference>
<evidence type="ECO:0000256" key="1">
    <source>
        <dbReference type="ARBA" id="ARBA00009771"/>
    </source>
</evidence>
<dbReference type="KEGG" id="tet:TTHERM_00219270"/>
<comment type="similarity">
    <text evidence="1">Belongs to the ClpX chaperone family. HslU subfamily.</text>
</comment>
<name>I7LVY7_TETTS</name>
<dbReference type="FunFam" id="3.40.50.300:FF:000220">
    <property type="entry name" value="ATP-dependent protease ATPase subunit HslU"/>
    <property type="match status" value="1"/>
</dbReference>
<dbReference type="InterPro" id="IPR027417">
    <property type="entry name" value="P-loop_NTPase"/>
</dbReference>
<evidence type="ECO:0000256" key="3">
    <source>
        <dbReference type="ARBA" id="ARBA00022840"/>
    </source>
</evidence>
<keyword evidence="2" id="KW-0547">Nucleotide-binding</keyword>
<dbReference type="SMART" id="SM01086">
    <property type="entry name" value="ClpB_D2-small"/>
    <property type="match status" value="1"/>
</dbReference>
<dbReference type="SUPFAM" id="SSF52540">
    <property type="entry name" value="P-loop containing nucleoside triphosphate hydrolases"/>
    <property type="match status" value="1"/>
</dbReference>
<evidence type="ECO:0000313" key="7">
    <source>
        <dbReference type="EMBL" id="EAS00354.1"/>
    </source>
</evidence>
<keyword evidence="3" id="KW-0067">ATP-binding</keyword>
<dbReference type="HOGENOM" id="CLU_033123_0_0_1"/>